<keyword evidence="1" id="KW-1185">Reference proteome</keyword>
<gene>
    <name evidence="2" type="primary">LOC107812722</name>
</gene>
<evidence type="ECO:0000313" key="1">
    <source>
        <dbReference type="Proteomes" id="UP000790787"/>
    </source>
</evidence>
<organism evidence="1 2">
    <name type="scientific">Nicotiana tabacum</name>
    <name type="common">Common tobacco</name>
    <dbReference type="NCBI Taxonomy" id="4097"/>
    <lineage>
        <taxon>Eukaryota</taxon>
        <taxon>Viridiplantae</taxon>
        <taxon>Streptophyta</taxon>
        <taxon>Embryophyta</taxon>
        <taxon>Tracheophyta</taxon>
        <taxon>Spermatophyta</taxon>
        <taxon>Magnoliopsida</taxon>
        <taxon>eudicotyledons</taxon>
        <taxon>Gunneridae</taxon>
        <taxon>Pentapetalae</taxon>
        <taxon>asterids</taxon>
        <taxon>lamiids</taxon>
        <taxon>Solanales</taxon>
        <taxon>Solanaceae</taxon>
        <taxon>Nicotianoideae</taxon>
        <taxon>Nicotianeae</taxon>
        <taxon>Nicotiana</taxon>
    </lineage>
</organism>
<dbReference type="Proteomes" id="UP000790787">
    <property type="component" value="Chromosome 13"/>
</dbReference>
<name>A0AC58SJA8_TOBAC</name>
<evidence type="ECO:0000313" key="2">
    <source>
        <dbReference type="RefSeq" id="XP_075085069.1"/>
    </source>
</evidence>
<accession>A0AC58SJA8</accession>
<dbReference type="RefSeq" id="XP_075085069.1">
    <property type="nucleotide sequence ID" value="XM_075228968.1"/>
</dbReference>
<sequence length="163" mass="17793">MTAHVADFGLAKFLSEDMSKYHPNQSSSIGMRGTTGYTAPEYSMGGKASPFGDVYSYEFKDGLTLPNFAKMALPEINDEIFDTMLQPSSSSREGQDEEEGIIDPDGSSVKQARECLISIIKIGVECSVESPRERMDIGDVVKEMQLIRDILLASHAIQSSTNG</sequence>
<protein>
    <submittedName>
        <fullName evidence="2">Receptor kinase-like protein Xa21</fullName>
    </submittedName>
</protein>
<proteinExistence type="predicted"/>
<reference evidence="2" key="2">
    <citation type="submission" date="2025-08" db="UniProtKB">
        <authorList>
            <consortium name="RefSeq"/>
        </authorList>
    </citation>
    <scope>IDENTIFICATION</scope>
    <source>
        <tissue evidence="2">Leaf</tissue>
    </source>
</reference>
<reference evidence="1" key="1">
    <citation type="journal article" date="2014" name="Nat. Commun.">
        <title>The tobacco genome sequence and its comparison with those of tomato and potato.</title>
        <authorList>
            <person name="Sierro N."/>
            <person name="Battey J.N."/>
            <person name="Ouadi S."/>
            <person name="Bakaher N."/>
            <person name="Bovet L."/>
            <person name="Willig A."/>
            <person name="Goepfert S."/>
            <person name="Peitsch M.C."/>
            <person name="Ivanov N.V."/>
        </authorList>
    </citation>
    <scope>NUCLEOTIDE SEQUENCE [LARGE SCALE GENOMIC DNA]</scope>
</reference>